<feature type="transmembrane region" description="Helical" evidence="1">
    <location>
        <begin position="235"/>
        <end position="256"/>
    </location>
</feature>
<dbReference type="EMBL" id="JADBEM010000001">
    <property type="protein sequence ID" value="MBE1606274.1"/>
    <property type="molecule type" value="Genomic_DNA"/>
</dbReference>
<comment type="caution">
    <text evidence="2">The sequence shown here is derived from an EMBL/GenBank/DDBJ whole genome shotgun (WGS) entry which is preliminary data.</text>
</comment>
<reference evidence="2" key="1">
    <citation type="submission" date="2020-10" db="EMBL/GenBank/DDBJ databases">
        <title>Sequencing the genomes of 1000 actinobacteria strains.</title>
        <authorList>
            <person name="Klenk H.-P."/>
        </authorList>
    </citation>
    <scope>NUCLEOTIDE SEQUENCE</scope>
    <source>
        <strain evidence="2">DSM 45354</strain>
    </source>
</reference>
<dbReference type="PANTHER" id="PTHR36844:SF1">
    <property type="entry name" value="PROTEASE PRSW"/>
    <property type="match status" value="1"/>
</dbReference>
<dbReference type="Pfam" id="PF13367">
    <property type="entry name" value="PrsW-protease"/>
    <property type="match status" value="1"/>
</dbReference>
<feature type="transmembrane region" description="Helical" evidence="1">
    <location>
        <begin position="64"/>
        <end position="85"/>
    </location>
</feature>
<keyword evidence="3" id="KW-1185">Reference proteome</keyword>
<keyword evidence="1" id="KW-1133">Transmembrane helix</keyword>
<evidence type="ECO:0000313" key="3">
    <source>
        <dbReference type="Proteomes" id="UP000638648"/>
    </source>
</evidence>
<feature type="transmembrane region" description="Helical" evidence="1">
    <location>
        <begin position="206"/>
        <end position="223"/>
    </location>
</feature>
<sequence>MLMPVGLIVLMAALMTPLIALAIRGAGPEPTALATFFAFVPVVPVVAVFLWIDRWEPEPGRLLLMAFFWGAGVAALAAAFSSIALNHAWEKVVGTGVGNVLGTVVTAPFVEEGFKGAFLLLLLAVRRRELDGIVDGIVYAGLVGVGFAFSENILYLGTAISENGLHGGFMLFALRCILSPFAHPIFTAMTGLAIGAMSRSSSRARFAYPLFGYLAAVLLHSLWNGSATLLGERGFFLVYLVFMVPVFVAMASVVVWQRRREQRIVATQLPRFVAAGWIAPAEVRYLASLPGRSGWRAAVERQWGHEAAQAVREYQTAVTELAFFYDRWQRGAVGRDAGEWQHDLVTAVTVARTWATMHPRALHTAGSAAGAPPAHSTPEPIS</sequence>
<feature type="transmembrane region" description="Helical" evidence="1">
    <location>
        <begin position="169"/>
        <end position="194"/>
    </location>
</feature>
<dbReference type="PANTHER" id="PTHR36844">
    <property type="entry name" value="PROTEASE PRSW"/>
    <property type="match status" value="1"/>
</dbReference>
<dbReference type="InterPro" id="IPR026898">
    <property type="entry name" value="PrsW"/>
</dbReference>
<gene>
    <name evidence="2" type="ORF">HEB94_003122</name>
</gene>
<organism evidence="2 3">
    <name type="scientific">Actinopolymorpha pittospori</name>
    <dbReference type="NCBI Taxonomy" id="648752"/>
    <lineage>
        <taxon>Bacteria</taxon>
        <taxon>Bacillati</taxon>
        <taxon>Actinomycetota</taxon>
        <taxon>Actinomycetes</taxon>
        <taxon>Propionibacteriales</taxon>
        <taxon>Actinopolymorphaceae</taxon>
        <taxon>Actinopolymorpha</taxon>
    </lineage>
</organism>
<evidence type="ECO:0000256" key="1">
    <source>
        <dbReference type="SAM" id="Phobius"/>
    </source>
</evidence>
<dbReference type="GO" id="GO:0008233">
    <property type="term" value="F:peptidase activity"/>
    <property type="evidence" value="ECO:0007669"/>
    <property type="project" value="InterPro"/>
</dbReference>
<dbReference type="AlphaFoldDB" id="A0A927R9A1"/>
<feature type="transmembrane region" description="Helical" evidence="1">
    <location>
        <begin position="137"/>
        <end position="157"/>
    </location>
</feature>
<protein>
    <submittedName>
        <fullName evidence="2">RsiW-degrading membrane proteinase PrsW (M82 family)</fullName>
    </submittedName>
</protein>
<name>A0A927R9A1_9ACTN</name>
<keyword evidence="1" id="KW-0812">Transmembrane</keyword>
<feature type="transmembrane region" description="Helical" evidence="1">
    <location>
        <begin position="105"/>
        <end position="125"/>
    </location>
</feature>
<proteinExistence type="predicted"/>
<keyword evidence="1" id="KW-0472">Membrane</keyword>
<evidence type="ECO:0000313" key="2">
    <source>
        <dbReference type="EMBL" id="MBE1606274.1"/>
    </source>
</evidence>
<dbReference type="Proteomes" id="UP000638648">
    <property type="component" value="Unassembled WGS sequence"/>
</dbReference>
<feature type="transmembrane region" description="Helical" evidence="1">
    <location>
        <begin position="32"/>
        <end position="52"/>
    </location>
</feature>
<accession>A0A927R9A1</accession>